<keyword evidence="2" id="KW-0812">Transmembrane</keyword>
<organism evidence="4 5">
    <name type="scientific">Cafeteria roenbergensis</name>
    <name type="common">Marine flagellate</name>
    <dbReference type="NCBI Taxonomy" id="33653"/>
    <lineage>
        <taxon>Eukaryota</taxon>
        <taxon>Sar</taxon>
        <taxon>Stramenopiles</taxon>
        <taxon>Bigyra</taxon>
        <taxon>Opalozoa</taxon>
        <taxon>Bicosoecida</taxon>
        <taxon>Cafeteriaceae</taxon>
        <taxon>Cafeteria</taxon>
    </lineage>
</organism>
<feature type="compositionally biased region" description="Basic residues" evidence="1">
    <location>
        <begin position="650"/>
        <end position="660"/>
    </location>
</feature>
<name>A0A5A8CU38_CAFRO</name>
<feature type="transmembrane region" description="Helical" evidence="2">
    <location>
        <begin position="12"/>
        <end position="32"/>
    </location>
</feature>
<evidence type="ECO:0000256" key="1">
    <source>
        <dbReference type="SAM" id="MobiDB-lite"/>
    </source>
</evidence>
<evidence type="ECO:0000313" key="5">
    <source>
        <dbReference type="Proteomes" id="UP000325113"/>
    </source>
</evidence>
<feature type="compositionally biased region" description="Acidic residues" evidence="1">
    <location>
        <begin position="849"/>
        <end position="865"/>
    </location>
</feature>
<dbReference type="CDD" id="cd06257">
    <property type="entry name" value="DnaJ"/>
    <property type="match status" value="1"/>
</dbReference>
<dbReference type="InterPro" id="IPR036869">
    <property type="entry name" value="J_dom_sf"/>
</dbReference>
<feature type="region of interest" description="Disordered" evidence="1">
    <location>
        <begin position="627"/>
        <end position="689"/>
    </location>
</feature>
<dbReference type="PANTHER" id="PTHR24075:SF0">
    <property type="entry name" value="TRANSLOCATION PROTEIN SEC63 HOMOLOG"/>
    <property type="match status" value="1"/>
</dbReference>
<evidence type="ECO:0000256" key="2">
    <source>
        <dbReference type="SAM" id="Phobius"/>
    </source>
</evidence>
<dbReference type="AlphaFoldDB" id="A0A5A8CU38"/>
<dbReference type="Pfam" id="PF00226">
    <property type="entry name" value="DnaJ"/>
    <property type="match status" value="1"/>
</dbReference>
<dbReference type="GO" id="GO:0008320">
    <property type="term" value="F:protein transmembrane transporter activity"/>
    <property type="evidence" value="ECO:0007669"/>
    <property type="project" value="TreeGrafter"/>
</dbReference>
<dbReference type="FunFam" id="1.10.287.110:FF:000063">
    <property type="entry name" value="Translocation protein SEC63"/>
    <property type="match status" value="1"/>
</dbReference>
<gene>
    <name evidence="4" type="ORF">FNF31_06120</name>
</gene>
<dbReference type="Gene3D" id="1.10.287.110">
    <property type="entry name" value="DnaJ domain"/>
    <property type="match status" value="1"/>
</dbReference>
<protein>
    <recommendedName>
        <fullName evidence="3">J domain-containing protein</fullName>
    </recommendedName>
</protein>
<feature type="transmembrane region" description="Helical" evidence="2">
    <location>
        <begin position="67"/>
        <end position="91"/>
    </location>
</feature>
<dbReference type="PRINTS" id="PR00625">
    <property type="entry name" value="JDOMAIN"/>
</dbReference>
<comment type="caution">
    <text evidence="4">The sequence shown here is derived from an EMBL/GenBank/DDBJ whole genome shotgun (WGS) entry which is preliminary data.</text>
</comment>
<feature type="compositionally biased region" description="Acidic residues" evidence="1">
    <location>
        <begin position="1073"/>
        <end position="1082"/>
    </location>
</feature>
<feature type="compositionally biased region" description="Acidic residues" evidence="1">
    <location>
        <begin position="675"/>
        <end position="689"/>
    </location>
</feature>
<dbReference type="GO" id="GO:0006620">
    <property type="term" value="P:post-translational protein targeting to endoplasmic reticulum membrane"/>
    <property type="evidence" value="ECO:0007669"/>
    <property type="project" value="TreeGrafter"/>
</dbReference>
<dbReference type="SMART" id="SM00271">
    <property type="entry name" value="DnaJ"/>
    <property type="match status" value="1"/>
</dbReference>
<evidence type="ECO:0000313" key="4">
    <source>
        <dbReference type="EMBL" id="KAA0155301.1"/>
    </source>
</evidence>
<dbReference type="Proteomes" id="UP000325113">
    <property type="component" value="Unassembled WGS sequence"/>
</dbReference>
<feature type="compositionally biased region" description="Acidic residues" evidence="1">
    <location>
        <begin position="1034"/>
        <end position="1060"/>
    </location>
</feature>
<dbReference type="InterPro" id="IPR018253">
    <property type="entry name" value="DnaJ_domain_CS"/>
</dbReference>
<dbReference type="PROSITE" id="PS00636">
    <property type="entry name" value="DNAJ_1"/>
    <property type="match status" value="1"/>
</dbReference>
<feature type="region of interest" description="Disordered" evidence="1">
    <location>
        <begin position="1006"/>
        <end position="1082"/>
    </location>
</feature>
<feature type="compositionally biased region" description="Low complexity" evidence="1">
    <location>
        <begin position="637"/>
        <end position="649"/>
    </location>
</feature>
<proteinExistence type="predicted"/>
<dbReference type="EMBL" id="VLTM01000088">
    <property type="protein sequence ID" value="KAA0155301.1"/>
    <property type="molecule type" value="Genomic_DNA"/>
</dbReference>
<evidence type="ECO:0000259" key="3">
    <source>
        <dbReference type="PROSITE" id="PS50076"/>
    </source>
</evidence>
<keyword evidence="2" id="KW-0472">Membrane</keyword>
<dbReference type="GO" id="GO:0006614">
    <property type="term" value="P:SRP-dependent cotranslational protein targeting to membrane"/>
    <property type="evidence" value="ECO:0007669"/>
    <property type="project" value="TreeGrafter"/>
</dbReference>
<feature type="region of interest" description="Disordered" evidence="1">
    <location>
        <begin position="814"/>
        <end position="872"/>
    </location>
</feature>
<keyword evidence="2" id="KW-1133">Transmembrane helix</keyword>
<dbReference type="GO" id="GO:0003723">
    <property type="term" value="F:RNA binding"/>
    <property type="evidence" value="ECO:0007669"/>
    <property type="project" value="TreeGrafter"/>
</dbReference>
<dbReference type="GO" id="GO:0031207">
    <property type="term" value="C:Sec62/Sec63 complex"/>
    <property type="evidence" value="ECO:0007669"/>
    <property type="project" value="TreeGrafter"/>
</dbReference>
<accession>A0A5A8CU38</accession>
<feature type="domain" description="J" evidence="3">
    <location>
        <begin position="103"/>
        <end position="165"/>
    </location>
</feature>
<feature type="transmembrane region" description="Helical" evidence="2">
    <location>
        <begin position="193"/>
        <end position="215"/>
    </location>
</feature>
<reference evidence="4 5" key="1">
    <citation type="submission" date="2019-07" db="EMBL/GenBank/DDBJ databases">
        <title>Genomes of Cafeteria roenbergensis.</title>
        <authorList>
            <person name="Fischer M.G."/>
            <person name="Hackl T."/>
            <person name="Roman M."/>
        </authorList>
    </citation>
    <scope>NUCLEOTIDE SEQUENCE [LARGE SCALE GENOMIC DNA]</scope>
    <source>
        <strain evidence="4 5">Cflag</strain>
    </source>
</reference>
<dbReference type="InterPro" id="IPR001623">
    <property type="entry name" value="DnaJ_domain"/>
</dbReference>
<dbReference type="SUPFAM" id="SSF46565">
    <property type="entry name" value="Chaperone J-domain"/>
    <property type="match status" value="1"/>
</dbReference>
<dbReference type="PROSITE" id="PS50076">
    <property type="entry name" value="DNAJ_2"/>
    <property type="match status" value="1"/>
</dbReference>
<dbReference type="PANTHER" id="PTHR24075">
    <property type="entry name" value="SEC63 DOMAIN-CONTAINING"/>
    <property type="match status" value="1"/>
</dbReference>
<sequence>MAGQLDYDGSAFRYFAACMLMLYLIPGGWFAWAAHSAFKKSTGPEAVKGRSKPEAQMLKTRIGRIKLFTPCFMLNLAMLVTAVLCLCYLVPSILTEAAIKQYDPFAILGIEDTATDREIKKAYRKLSLKYHPDKRQGNEDMFVHITKAYQALTDEVAKENFRLYGNPDGKQAIGFGIGLPAFLTDEANRPFVLAGYIVALVVGVPFVFYLLYLSCRGVEAPRLKMRIETANYTLAHIKEQNEPFQSRKFRVSEVVAGLPDLQDLAQKAVKGGKIDIDPEALEDLVEVIEERLDSAGGAGALVPSADASSIVVASPGQPTSLWPAETGEPVTLLPRVKLWNPLVEAEYKAGPPRGDRVQVVHRIRYDGLPPSEQRRGIAPSMFINPLVFDRNHALLWAHMLRISPDTPALQAILSTGAGAETLQQMLMLAEQGLVASAQTAARGAWINPATFVGANPPSREDADAIIKAMGKRPAAAAKASAKSKVKKRKTAAERTLAKKIRQAKEAGDEEELAKLEAKGAAKAESRASSIETGYAADDLEGDDKLDWAEAVKDFHRGVEKLSFNVVSQQRPADCVRTLLMAQRIAQALPPTASPLAQIPALASNAALIDMVGTEALKRAVARRRAAADGEDVDEDSAAGTTAAAAATAGKPRRSKARKAAAKSATVPHRRTKLDDPDDALPGEDDDVPEDEAEFRQAWPQWFRLARRGWFADRGELAALAELPAEERATLLAGQAVDPQAAQEVEDLVRSLPRVSLEASATIKRFDFSAAGAGGAPRLKEEFDAFETEDEDGEPHTVQENEIIKVDVILRHENFGCTAPEGGPAPPAKRASTDGDEEDDEDAKLPGSGEPDDGDDGDDIIEEDDGITVRKSRRPVASVAPLADEPNAQVPVPEPHTPFLDRPLPKTERWALFVCTDRGWILNAETLWSPARGIVHAIHTADAKTARVDVSIPERFLPGPGEHRLFVVAMCLDYAGLDVVQELGTIRLDVNRMLPRSEERMKTLRLRAQQAEKDKAMHRAHALNKKEAEGGAGSEDGESDGEGAEDAAGEEEEEEQGGDIFEELHTIVRPANQLDDEDEDAIE</sequence>